<comment type="subcellular location">
    <subcellularLocation>
        <location evidence="1">Virion</location>
    </subcellularLocation>
</comment>
<dbReference type="EMBL" id="LMWN01000035">
    <property type="protein sequence ID" value="KUN03151.1"/>
    <property type="molecule type" value="Genomic_DNA"/>
</dbReference>
<dbReference type="Pfam" id="PF05065">
    <property type="entry name" value="Phage_capsid"/>
    <property type="match status" value="1"/>
</dbReference>
<gene>
    <name evidence="4" type="ORF">AQI95_24650</name>
</gene>
<keyword evidence="5" id="KW-1185">Reference proteome</keyword>
<evidence type="ECO:0000256" key="2">
    <source>
        <dbReference type="SAM" id="MobiDB-lite"/>
    </source>
</evidence>
<feature type="compositionally biased region" description="Polar residues" evidence="2">
    <location>
        <begin position="445"/>
        <end position="459"/>
    </location>
</feature>
<dbReference type="RefSeq" id="WP_067127784.1">
    <property type="nucleotide sequence ID" value="NZ_KQ948215.1"/>
</dbReference>
<dbReference type="SUPFAM" id="SSF56563">
    <property type="entry name" value="Major capsid protein gp5"/>
    <property type="match status" value="1"/>
</dbReference>
<comment type="caution">
    <text evidence="4">The sequence shown here is derived from an EMBL/GenBank/DDBJ whole genome shotgun (WGS) entry which is preliminary data.</text>
</comment>
<dbReference type="OrthoDB" id="9786516at2"/>
<evidence type="ECO:0000256" key="1">
    <source>
        <dbReference type="ARBA" id="ARBA00004328"/>
    </source>
</evidence>
<dbReference type="InterPro" id="IPR024455">
    <property type="entry name" value="Phage_capsid"/>
</dbReference>
<evidence type="ECO:0000313" key="4">
    <source>
        <dbReference type="EMBL" id="KUN03151.1"/>
    </source>
</evidence>
<organism evidence="4 5">
    <name type="scientific">Streptomyces yokosukanensis</name>
    <dbReference type="NCBI Taxonomy" id="67386"/>
    <lineage>
        <taxon>Bacteria</taxon>
        <taxon>Bacillati</taxon>
        <taxon>Actinomycetota</taxon>
        <taxon>Actinomycetes</taxon>
        <taxon>Kitasatosporales</taxon>
        <taxon>Streptomycetaceae</taxon>
        <taxon>Streptomyces</taxon>
    </lineage>
</organism>
<dbReference type="NCBIfam" id="TIGR01554">
    <property type="entry name" value="major_cap_HK97"/>
    <property type="match status" value="1"/>
</dbReference>
<accession>A0A101P1E2</accession>
<name>A0A101P1E2_9ACTN</name>
<evidence type="ECO:0000259" key="3">
    <source>
        <dbReference type="Pfam" id="PF05065"/>
    </source>
</evidence>
<dbReference type="InterPro" id="IPR054612">
    <property type="entry name" value="Phage_capsid-like_C"/>
</dbReference>
<dbReference type="Gene3D" id="3.30.2400.10">
    <property type="entry name" value="Major capsid protein gp5"/>
    <property type="match status" value="1"/>
</dbReference>
<dbReference type="AlphaFoldDB" id="A0A101P1E2"/>
<dbReference type="STRING" id="67386.AQI95_24650"/>
<feature type="region of interest" description="Disordered" evidence="2">
    <location>
        <begin position="445"/>
        <end position="467"/>
    </location>
</feature>
<feature type="domain" description="Phage capsid-like C-terminal" evidence="3">
    <location>
        <begin position="162"/>
        <end position="448"/>
    </location>
</feature>
<protein>
    <recommendedName>
        <fullName evidence="3">Phage capsid-like C-terminal domain-containing protein</fullName>
    </recommendedName>
</protein>
<dbReference type="Proteomes" id="UP000053127">
    <property type="component" value="Unassembled WGS sequence"/>
</dbReference>
<proteinExistence type="predicted"/>
<reference evidence="4 5" key="1">
    <citation type="submission" date="2015-10" db="EMBL/GenBank/DDBJ databases">
        <title>Draft genome sequence of Streptomyces yokosukanensis DSM 40224, type strain for the species Streptomyces yokosukanensis.</title>
        <authorList>
            <person name="Ruckert C."/>
            <person name="Winkler A."/>
            <person name="Kalinowski J."/>
            <person name="Kampfer P."/>
            <person name="Glaeser S."/>
        </authorList>
    </citation>
    <scope>NUCLEOTIDE SEQUENCE [LARGE SCALE GENOMIC DNA]</scope>
    <source>
        <strain evidence="4 5">DSM 40224</strain>
    </source>
</reference>
<evidence type="ECO:0000313" key="5">
    <source>
        <dbReference type="Proteomes" id="UP000053127"/>
    </source>
</evidence>
<sequence length="467" mass="50561">MTTTIPDSPAALAEVLNDTEKTKELWASKETLQQFIEGYANAVDKSNRGEINAQAREQMQLVLAEYLKNNGSDAKPPVDLAGTRAANLRPEIQGLGAGARNSLYNKRAPGARADGIFDDASDYFRATWYKADRLRDFEQLRPKLEKLTEIQNSYGSEVPADGGFLIPEELRSEILQVALETAVVRPRATVIPMSSLRVPIPMIDDTSHQSSILGGVVGYWTEEAAGLTESQASFGRVVLDARKLTAYAEVPNELLMDAPAFSGFFSGTFPKAISWFEDVAFLSGTGVGEPLGFINSPVSVQVPAESGQPSGTIVWENIVKMYSRMLPTSLGRAVWICSIDTFPQLATMALSVGTGGGPVWIGNMSGGQGGMDAPPATILGRPVYFTEKVGPLGTTGDISFVDLSYYLIGDRMQMETSSSEHYRFANDKTAYRVVERVDGRPWLQSAITPKNGSSNTLSPVVQLASRP</sequence>